<evidence type="ECO:0000313" key="2">
    <source>
        <dbReference type="EMBL" id="SEH04438.1"/>
    </source>
</evidence>
<proteinExistence type="predicted"/>
<feature type="chain" id="PRO_5015065444" evidence="1">
    <location>
        <begin position="26"/>
        <end position="188"/>
    </location>
</feature>
<evidence type="ECO:0000313" key="4">
    <source>
        <dbReference type="Proteomes" id="UP000236724"/>
    </source>
</evidence>
<keyword evidence="1" id="KW-0732">Signal</keyword>
<name>A0A1H6F6T2_9GAMM</name>
<sequence length="188" mass="21263">MNKPLSVLQHSLWLIAVLLLLSACAKTDLQDLEAFVAEKKAEKNIALPNLPEFPPEPVVLYTGKDHPDPFKSFEKSKIKRSSDLSLLGDEDEKPECRPPVRHNQLRPLEKFPLDALVLVGSYQEEGEIWGLVLDPGQKLHQVQVNEMIGENFGKIIDISATSLEIIELIEDNNGCFEEQQRTLKVKRK</sequence>
<reference evidence="3 4" key="1">
    <citation type="submission" date="2016-10" db="EMBL/GenBank/DDBJ databases">
        <authorList>
            <person name="de Groot N.N."/>
        </authorList>
    </citation>
    <scope>NUCLEOTIDE SEQUENCE [LARGE SCALE GENOMIC DNA]</scope>
    <source>
        <strain evidence="3">MBHS1</strain>
    </source>
</reference>
<dbReference type="EMBL" id="FMSV02000136">
    <property type="protein sequence ID" value="SEH04999.1"/>
    <property type="molecule type" value="Genomic_DNA"/>
</dbReference>
<keyword evidence="4" id="KW-1185">Reference proteome</keyword>
<dbReference type="AlphaFoldDB" id="A0A1H6F6T2"/>
<dbReference type="OrthoDB" id="5296580at2"/>
<protein>
    <submittedName>
        <fullName evidence="3">Pilus assembly protein, PilP</fullName>
    </submittedName>
</protein>
<dbReference type="RefSeq" id="WP_103918508.1">
    <property type="nucleotide sequence ID" value="NZ_FMSV02000051.1"/>
</dbReference>
<dbReference type="EMBL" id="FMSV02000051">
    <property type="protein sequence ID" value="SEH04438.1"/>
    <property type="molecule type" value="Genomic_DNA"/>
</dbReference>
<feature type="signal peptide" evidence="1">
    <location>
        <begin position="1"/>
        <end position="25"/>
    </location>
</feature>
<dbReference type="Proteomes" id="UP000236724">
    <property type="component" value="Unassembled WGS sequence"/>
</dbReference>
<organism evidence="3 4">
    <name type="scientific">Candidatus Venteria ishoeyi</name>
    <dbReference type="NCBI Taxonomy" id="1899563"/>
    <lineage>
        <taxon>Bacteria</taxon>
        <taxon>Pseudomonadati</taxon>
        <taxon>Pseudomonadota</taxon>
        <taxon>Gammaproteobacteria</taxon>
        <taxon>Thiotrichales</taxon>
        <taxon>Thiotrichaceae</taxon>
        <taxon>Venteria</taxon>
    </lineage>
</organism>
<dbReference type="Pfam" id="PF04351">
    <property type="entry name" value="PilP"/>
    <property type="match status" value="1"/>
</dbReference>
<accession>A0A1H6F6T2</accession>
<evidence type="ECO:0000313" key="3">
    <source>
        <dbReference type="EMBL" id="SEH04999.1"/>
    </source>
</evidence>
<gene>
    <name evidence="2" type="ORF">MBHS_00284</name>
    <name evidence="3" type="ORF">MBHS_00852</name>
</gene>
<evidence type="ECO:0000256" key="1">
    <source>
        <dbReference type="SAM" id="SignalP"/>
    </source>
</evidence>
<dbReference type="PROSITE" id="PS51257">
    <property type="entry name" value="PROKAR_LIPOPROTEIN"/>
    <property type="match status" value="1"/>
</dbReference>
<dbReference type="Gene3D" id="2.30.30.830">
    <property type="match status" value="1"/>
</dbReference>
<dbReference type="InterPro" id="IPR007446">
    <property type="entry name" value="PilP"/>
</dbReference>